<feature type="compositionally biased region" description="Basic and acidic residues" evidence="1">
    <location>
        <begin position="1361"/>
        <end position="1376"/>
    </location>
</feature>
<feature type="region of interest" description="Disordered" evidence="1">
    <location>
        <begin position="1470"/>
        <end position="1540"/>
    </location>
</feature>
<feature type="compositionally biased region" description="Polar residues" evidence="1">
    <location>
        <begin position="1529"/>
        <end position="1539"/>
    </location>
</feature>
<gene>
    <name evidence="2" type="ORF">Vbra_21019</name>
</gene>
<feature type="compositionally biased region" description="Basic and acidic residues" evidence="1">
    <location>
        <begin position="1492"/>
        <end position="1507"/>
    </location>
</feature>
<proteinExistence type="predicted"/>
<feature type="region of interest" description="Disordered" evidence="1">
    <location>
        <begin position="449"/>
        <end position="515"/>
    </location>
</feature>
<feature type="compositionally biased region" description="Low complexity" evidence="1">
    <location>
        <begin position="465"/>
        <end position="476"/>
    </location>
</feature>
<dbReference type="VEuPathDB" id="CryptoDB:Vbra_21019"/>
<evidence type="ECO:0000313" key="2">
    <source>
        <dbReference type="EMBL" id="CEM03171.1"/>
    </source>
</evidence>
<feature type="region of interest" description="Disordered" evidence="1">
    <location>
        <begin position="105"/>
        <end position="156"/>
    </location>
</feature>
<evidence type="ECO:0000256" key="1">
    <source>
        <dbReference type="SAM" id="MobiDB-lite"/>
    </source>
</evidence>
<feature type="compositionally biased region" description="Acidic residues" evidence="1">
    <location>
        <begin position="1377"/>
        <end position="1394"/>
    </location>
</feature>
<feature type="compositionally biased region" description="Low complexity" evidence="1">
    <location>
        <begin position="124"/>
        <end position="154"/>
    </location>
</feature>
<dbReference type="EMBL" id="CDMY01000336">
    <property type="protein sequence ID" value="CEM03171.1"/>
    <property type="molecule type" value="Genomic_DNA"/>
</dbReference>
<feature type="region of interest" description="Disordered" evidence="1">
    <location>
        <begin position="1353"/>
        <end position="1404"/>
    </location>
</feature>
<feature type="compositionally biased region" description="Basic and acidic residues" evidence="1">
    <location>
        <begin position="449"/>
        <end position="458"/>
    </location>
</feature>
<feature type="compositionally biased region" description="Basic residues" evidence="1">
    <location>
        <begin position="105"/>
        <end position="120"/>
    </location>
</feature>
<feature type="compositionally biased region" description="Polar residues" evidence="1">
    <location>
        <begin position="1479"/>
        <end position="1489"/>
    </location>
</feature>
<dbReference type="InterPro" id="IPR032675">
    <property type="entry name" value="LRR_dom_sf"/>
</dbReference>
<dbReference type="SUPFAM" id="SSF52047">
    <property type="entry name" value="RNI-like"/>
    <property type="match status" value="1"/>
</dbReference>
<accession>A0A0G4EWZ1</accession>
<reference evidence="2 3" key="1">
    <citation type="submission" date="2014-11" db="EMBL/GenBank/DDBJ databases">
        <authorList>
            <person name="Zhu J."/>
            <person name="Qi W."/>
            <person name="Song R."/>
        </authorList>
    </citation>
    <scope>NUCLEOTIDE SEQUENCE [LARGE SCALE GENOMIC DNA]</scope>
</reference>
<keyword evidence="3" id="KW-1185">Reference proteome</keyword>
<name>A0A0G4EWZ1_VITBC</name>
<sequence length="1603" mass="178324">MMALFIPLKASSAVPARRLDSTSTQVSPAAAKAKRQNHDVIQTSALKAEVLKKMADVLKNYRTKTSAAELARLNPSYVKQSATGVTLPSMEALLDLVYADKKGKDKKRRSSRFPSAHRRWTGNESEGSPVSRGSVSVRSRSVMSSSSSSATVGEAEAEHQGLIGQLMTVLQLMAHDDANVVIGDREEAAAVHFTPSGDSPTAAFLETLMHRRSVTEIFSLEGISVPALGKAVSLEEELDRLMAEDSAFRIVSEELVGTFERREEPPETKTAEEETAARDPMALYDEVYLPMCQTLRVVPLYPPPHFAEHFRLEGGPLPGDTTQCAALAKTVHPSSGLRPRVVELVGNWLPDDGLAKIVASAVEGQRLETLEIEGSYVGMRTVEAVTDALRRLKTLRHIALRNCGLGGELRKAQISSSVLFSSPKYQRPPQEPALPSIPSLLSLLETPQHPKDKRETPQDHGGAQTLTHPSPLSSTTINLADLEPPDGLDAAPRLTKGKVGFKDPSPDSSASMQRHAGTLDTITESEAVSQRSSTAPSVFTGIVALVAPLLHQIATAAGLQRLDISGNALADTSWPWVRYLLCHNNTLELLNISHCWGDARAIKGVSEGLLCNRGLRDLRVRGQNCSDVRMWNMLWQAVARHQKLTHLDAAENAGAFICPPEAADSTKAGQSKSPEEVQTLDFLLEAMRGNSALSAIHLLKTKQHQGFRHALLTRLGLITSSAPPWVEGSVHSSRTGMAEEAAQEGDHEEMILWKAYHLPGYAKWRLARTEAAVSTSSSGSSSAAGVEEKEADASWTPQDAILKGRCWVCERCSLHRFVWKHPQSGPLPQGDKVMLRLSDLNYAPIELRRQAISVLEVHYYRELLLPPGTHYYFFELDGRFHLAKDLPELPFPECAYGEADFLLERHGTPDPNRRRQKMSMGRRALLVWERKGQAYESPPEMAFPSLVRVFDTEAHGGSIRREFLPGMNDVTVEPLVSIPSHIVSDFQKLSRECRVLLSKAKERAQLMGREERETTDKAVEKDLARQAEQKEEQELHRRFESDTSKIDFLLLCGADDEADLMEELKSCYAALLEVWAIIAGRSTAWPLLAQLDLYDLFHLLGCFPRDPSLLNVLRLHRRQGGVLGSADRDPPAEVEMLPELSLADLQQLIFQTLKVPPNDTMRGGTLLPLTSTSETLAPLCRHHLMELLIRLSVKVYEDVPVSAAFHQLMNGCVFPRLLVFPFSPFPRHPMRLPQVKIAILDHRKRLKKLYTNYGDSMSHLVDLTQMLKIFDTGFTAKDAMSVFGLCKRQPEDSQHLDGMTDLTFDEFCEALGRMALLERMRVDLSQAYTISSNHHTKVTKRRFRHQLAVAEAAKRQKRRERAMQDRTMRPEKTASREEDESIAGETEVSVETEEAKDLVPMSSSASSAVLGGGYTYESLEVDESPKDWSPKFRKPAFLTETPDVALKHAARGRRGCVITGDAIDDMAREEEPRPKSILRQPSRQQSSFQVGGEKKAVSLAADGDRQQQGRGMARLPTLRDIDRGRTRSGIMTQRSSSSVLGPLRQHKKLQHLLDIHEVGVIQSRAEEQPGGQKRFSVEEQYNEEFVRRFRAFLKRIETFFPHL</sequence>
<dbReference type="Proteomes" id="UP000041254">
    <property type="component" value="Unassembled WGS sequence"/>
</dbReference>
<dbReference type="Gene3D" id="3.80.10.10">
    <property type="entry name" value="Ribonuclease Inhibitor"/>
    <property type="match status" value="2"/>
</dbReference>
<dbReference type="InParanoid" id="A0A0G4EWZ1"/>
<evidence type="ECO:0000313" key="3">
    <source>
        <dbReference type="Proteomes" id="UP000041254"/>
    </source>
</evidence>
<organism evidence="2 3">
    <name type="scientific">Vitrella brassicaformis (strain CCMP3155)</name>
    <dbReference type="NCBI Taxonomy" id="1169540"/>
    <lineage>
        <taxon>Eukaryota</taxon>
        <taxon>Sar</taxon>
        <taxon>Alveolata</taxon>
        <taxon>Colpodellida</taxon>
        <taxon>Vitrellaceae</taxon>
        <taxon>Vitrella</taxon>
    </lineage>
</organism>
<protein>
    <submittedName>
        <fullName evidence="2">Uncharacterized protein</fullName>
    </submittedName>
</protein>